<evidence type="ECO:0000256" key="7">
    <source>
        <dbReference type="ARBA" id="ARBA00023273"/>
    </source>
</evidence>
<evidence type="ECO:0000256" key="9">
    <source>
        <dbReference type="PROSITE-ProRule" id="PRU00023"/>
    </source>
</evidence>
<dbReference type="Bgee" id="ENSMODG00000005606">
    <property type="expression patterns" value="Expressed in spermatocyte and 14 other cell types or tissues"/>
</dbReference>
<evidence type="ECO:0000256" key="4">
    <source>
        <dbReference type="ARBA" id="ARBA00022771"/>
    </source>
</evidence>
<reference evidence="12" key="2">
    <citation type="submission" date="2025-08" db="UniProtKB">
        <authorList>
            <consortium name="Ensembl"/>
        </authorList>
    </citation>
    <scope>IDENTIFICATION</scope>
</reference>
<dbReference type="PROSITE" id="PS50088">
    <property type="entry name" value="ANK_REPEAT"/>
    <property type="match status" value="1"/>
</dbReference>
<dbReference type="PANTHER" id="PTHR16058">
    <property type="entry name" value="DOUBLE ZINC RIBBON AND ANKYRIN REPEAT-CONTAINING PROTEIN 1"/>
    <property type="match status" value="1"/>
</dbReference>
<gene>
    <name evidence="12" type="primary">DZANK1</name>
</gene>
<dbReference type="InterPro" id="IPR002110">
    <property type="entry name" value="Ankyrin_rpt"/>
</dbReference>
<evidence type="ECO:0000313" key="12">
    <source>
        <dbReference type="Ensembl" id="ENSMODP00000006943.3"/>
    </source>
</evidence>
<evidence type="ECO:0000313" key="13">
    <source>
        <dbReference type="Proteomes" id="UP000002280"/>
    </source>
</evidence>
<accession>F7CZV9</accession>
<keyword evidence="4" id="KW-0863">Zinc-finger</keyword>
<evidence type="ECO:0000256" key="10">
    <source>
        <dbReference type="SAM" id="MobiDB-lite"/>
    </source>
</evidence>
<dbReference type="SUPFAM" id="SSF48403">
    <property type="entry name" value="Ankyrin repeat"/>
    <property type="match status" value="1"/>
</dbReference>
<sequence length="741" mass="83074">MSKHRTQENHQKDIIEKMTAGSICVPQIIPLRVPCLGKNKHEITTNTLIGMKSDTTDVNIYYTLDGSKPELLKKKGYGENSTFKYTRPITLPDGKIQVKAMAVSRDCRESGIVTKIFQVDYVPPVMTSFGEYKAENFLKNLVKQESKNGILDSNLEGRHIYDENKLGHNAEIKQFQDFKGGDRTENKSLEVCLSPESPVETPSYLEETGFTQTKYPKQTNSSYMNGQKKVTNAQVLRINKATNFLKCTNCLTTRPSDPFVIFCQECGTAIPPMFGQHIPPTEGAQMRICVECRTMVPVNAPMCIVCEAPSAPQPQTQANIHLKGKGICCFCGTGNPAPFKHCVTCESHLPETYGPIFTGETSPSLINQKTTIISCSKCGRRNRCDARFCDWCGAQPTAPSCYSTCTKCRASNYSDARYCGSCGNYIEPFTRVKSSNSVTISTQEMDSHNEPQSAWTPASISKSNMPTKKDKGTQTIGLFYPSNKLLVKKEMEHVLQKERQEKMNDHRPPISAISPGKGYWRKQLDHIFAHLRSYAQNNPNFRILIGEPKMGKLLIATVHEDGYTVSIRLNFMQITKNTSGNKPVSHDSPFQSTATEILNGQYSSPIYAVNENNQKTSDSTKDIKNKRKIRPFSGKEDLLSPENRQLLKEIKEGRIFVVEQMLDEGADPNCTNNEDRPSLTVAVLNKHHEAIPILLQKGADIDHQSGRSHLGERIKCNKRWPLPEQKRRLSFLLSQYLGQGS</sequence>
<dbReference type="Proteomes" id="UP000002280">
    <property type="component" value="Chromosome 1"/>
</dbReference>
<feature type="domain" description="DZANK-type" evidence="11">
    <location>
        <begin position="375"/>
        <end position="423"/>
    </location>
</feature>
<dbReference type="GeneTree" id="ENSGT00390000000549"/>
<keyword evidence="6 9" id="KW-0040">ANK repeat</keyword>
<dbReference type="AlphaFoldDB" id="F7CZV9"/>
<keyword evidence="7" id="KW-0966">Cell projection</keyword>
<keyword evidence="13" id="KW-1185">Reference proteome</keyword>
<feature type="repeat" description="ANK" evidence="9">
    <location>
        <begin position="674"/>
        <end position="706"/>
    </location>
</feature>
<evidence type="ECO:0000256" key="1">
    <source>
        <dbReference type="ARBA" id="ARBA00004138"/>
    </source>
</evidence>
<dbReference type="InterPro" id="IPR025874">
    <property type="entry name" value="DZR"/>
</dbReference>
<evidence type="ECO:0000259" key="11">
    <source>
        <dbReference type="Pfam" id="PF12773"/>
    </source>
</evidence>
<dbReference type="Pfam" id="PF12773">
    <property type="entry name" value="DZR"/>
    <property type="match status" value="1"/>
</dbReference>
<evidence type="ECO:0000256" key="6">
    <source>
        <dbReference type="ARBA" id="ARBA00023043"/>
    </source>
</evidence>
<feature type="compositionally biased region" description="Polar residues" evidence="10">
    <location>
        <begin position="443"/>
        <end position="466"/>
    </location>
</feature>
<dbReference type="Gene3D" id="1.25.40.20">
    <property type="entry name" value="Ankyrin repeat-containing domain"/>
    <property type="match status" value="1"/>
</dbReference>
<proteinExistence type="predicted"/>
<dbReference type="InterPro" id="IPR052481">
    <property type="entry name" value="DZAN1"/>
</dbReference>
<reference evidence="12" key="3">
    <citation type="submission" date="2025-09" db="UniProtKB">
        <authorList>
            <consortium name="Ensembl"/>
        </authorList>
    </citation>
    <scope>IDENTIFICATION</scope>
</reference>
<reference evidence="12 13" key="1">
    <citation type="journal article" date="2007" name="Nature">
        <title>Genome of the marsupial Monodelphis domestica reveals innovation in non-coding sequences.</title>
        <authorList>
            <person name="Mikkelsen T.S."/>
            <person name="Wakefield M.J."/>
            <person name="Aken B."/>
            <person name="Amemiya C.T."/>
            <person name="Chang J.L."/>
            <person name="Duke S."/>
            <person name="Garber M."/>
            <person name="Gentles A.J."/>
            <person name="Goodstadt L."/>
            <person name="Heger A."/>
            <person name="Jurka J."/>
            <person name="Kamal M."/>
            <person name="Mauceli E."/>
            <person name="Searle S.M."/>
            <person name="Sharpe T."/>
            <person name="Baker M.L."/>
            <person name="Batzer M.A."/>
            <person name="Benos P.V."/>
            <person name="Belov K."/>
            <person name="Clamp M."/>
            <person name="Cook A."/>
            <person name="Cuff J."/>
            <person name="Das R."/>
            <person name="Davidow L."/>
            <person name="Deakin J.E."/>
            <person name="Fazzari M.J."/>
            <person name="Glass J.L."/>
            <person name="Grabherr M."/>
            <person name="Greally J.M."/>
            <person name="Gu W."/>
            <person name="Hore T.A."/>
            <person name="Huttley G.A."/>
            <person name="Kleber M."/>
            <person name="Jirtle R.L."/>
            <person name="Koina E."/>
            <person name="Lee J.T."/>
            <person name="Mahony S."/>
            <person name="Marra M.A."/>
            <person name="Miller R.D."/>
            <person name="Nicholls R.D."/>
            <person name="Oda M."/>
            <person name="Papenfuss A.T."/>
            <person name="Parra Z.E."/>
            <person name="Pollock D.D."/>
            <person name="Ray D.A."/>
            <person name="Schein J.E."/>
            <person name="Speed T.P."/>
            <person name="Thompson K."/>
            <person name="VandeBerg J.L."/>
            <person name="Wade C.M."/>
            <person name="Walker J.A."/>
            <person name="Waters P.D."/>
            <person name="Webber C."/>
            <person name="Weidman J.R."/>
            <person name="Xie X."/>
            <person name="Zody M.C."/>
            <person name="Baldwin J."/>
            <person name="Abdouelleil A."/>
            <person name="Abdulkadir J."/>
            <person name="Abebe A."/>
            <person name="Abera B."/>
            <person name="Abreu J."/>
            <person name="Acer S.C."/>
            <person name="Aftuck L."/>
            <person name="Alexander A."/>
            <person name="An P."/>
            <person name="Anderson E."/>
            <person name="Anderson S."/>
            <person name="Arachi H."/>
            <person name="Azer M."/>
            <person name="Bachantsang P."/>
            <person name="Barry A."/>
            <person name="Bayul T."/>
            <person name="Berlin A."/>
            <person name="Bessette D."/>
            <person name="Bloom T."/>
            <person name="Bloom T."/>
            <person name="Boguslavskiy L."/>
            <person name="Bonnet C."/>
            <person name="Boukhgalter B."/>
            <person name="Bourzgui I."/>
            <person name="Brown A."/>
            <person name="Cahill P."/>
            <person name="Channer S."/>
            <person name="Cheshatsang Y."/>
            <person name="Chuda L."/>
            <person name="Citroen M."/>
            <person name="Collymore A."/>
            <person name="Cooke P."/>
            <person name="Costello M."/>
            <person name="D'Aco K."/>
            <person name="Daza R."/>
            <person name="De Haan G."/>
            <person name="DeGray S."/>
            <person name="DeMaso C."/>
            <person name="Dhargay N."/>
            <person name="Dooley K."/>
            <person name="Dooley E."/>
            <person name="Doricent M."/>
            <person name="Dorje P."/>
            <person name="Dorjee K."/>
            <person name="Dupes A."/>
            <person name="Elong R."/>
            <person name="Falk J."/>
            <person name="Farina A."/>
            <person name="Faro S."/>
            <person name="Ferguson D."/>
            <person name="Fisher S."/>
            <person name="Foley C.D."/>
            <person name="Franke A."/>
            <person name="Friedrich D."/>
            <person name="Gadbois L."/>
            <person name="Gearin G."/>
            <person name="Gearin C.R."/>
            <person name="Giannoukos G."/>
            <person name="Goode T."/>
            <person name="Graham J."/>
            <person name="Grandbois E."/>
            <person name="Grewal S."/>
            <person name="Gyaltsen K."/>
            <person name="Hafez N."/>
            <person name="Hagos B."/>
            <person name="Hall J."/>
            <person name="Henson C."/>
            <person name="Hollinger A."/>
            <person name="Honan T."/>
            <person name="Huard M.D."/>
            <person name="Hughes L."/>
            <person name="Hurhula B."/>
            <person name="Husby M.E."/>
            <person name="Kamat A."/>
            <person name="Kanga B."/>
            <person name="Kashin S."/>
            <person name="Khazanovich D."/>
            <person name="Kisner P."/>
            <person name="Lance K."/>
            <person name="Lara M."/>
            <person name="Lee W."/>
            <person name="Lennon N."/>
            <person name="Letendre F."/>
            <person name="LeVine R."/>
            <person name="Lipovsky A."/>
            <person name="Liu X."/>
            <person name="Liu J."/>
            <person name="Liu S."/>
            <person name="Lokyitsang T."/>
            <person name="Lokyitsang Y."/>
            <person name="Lubonja R."/>
            <person name="Lui A."/>
            <person name="MacDonald P."/>
            <person name="Magnisalis V."/>
            <person name="Maru K."/>
            <person name="Matthews C."/>
            <person name="McCusker W."/>
            <person name="McDonough S."/>
            <person name="Mehta T."/>
            <person name="Meldrim J."/>
            <person name="Meneus L."/>
            <person name="Mihai O."/>
            <person name="Mihalev A."/>
            <person name="Mihova T."/>
            <person name="Mittelman R."/>
            <person name="Mlenga V."/>
            <person name="Montmayeur A."/>
            <person name="Mulrain L."/>
            <person name="Navidi A."/>
            <person name="Naylor J."/>
            <person name="Negash T."/>
            <person name="Nguyen T."/>
            <person name="Nguyen N."/>
            <person name="Nicol R."/>
            <person name="Norbu C."/>
            <person name="Norbu N."/>
            <person name="Novod N."/>
            <person name="O'Neill B."/>
            <person name="Osman S."/>
            <person name="Markiewicz E."/>
            <person name="Oyono O.L."/>
            <person name="Patti C."/>
            <person name="Phunkhang P."/>
            <person name="Pierre F."/>
            <person name="Priest M."/>
            <person name="Raghuraman S."/>
            <person name="Rege F."/>
            <person name="Reyes R."/>
            <person name="Rise C."/>
            <person name="Rogov P."/>
            <person name="Ross K."/>
            <person name="Ryan E."/>
            <person name="Settipalli S."/>
            <person name="Shea T."/>
            <person name="Sherpa N."/>
            <person name="Shi L."/>
            <person name="Shih D."/>
            <person name="Sparrow T."/>
            <person name="Spaulding J."/>
            <person name="Stalker J."/>
            <person name="Stange-Thomann N."/>
            <person name="Stavropoulos S."/>
            <person name="Stone C."/>
            <person name="Strader C."/>
            <person name="Tesfaye S."/>
            <person name="Thomson T."/>
            <person name="Thoulutsang Y."/>
            <person name="Thoulutsang D."/>
            <person name="Topham K."/>
            <person name="Topping I."/>
            <person name="Tsamla T."/>
            <person name="Vassiliev H."/>
            <person name="Vo A."/>
            <person name="Wangchuk T."/>
            <person name="Wangdi T."/>
            <person name="Weiand M."/>
            <person name="Wilkinson J."/>
            <person name="Wilson A."/>
            <person name="Yadav S."/>
            <person name="Young G."/>
            <person name="Yu Q."/>
            <person name="Zembek L."/>
            <person name="Zhong D."/>
            <person name="Zimmer A."/>
            <person name="Zwirko Z."/>
            <person name="Jaffe D.B."/>
            <person name="Alvarez P."/>
            <person name="Brockman W."/>
            <person name="Butler J."/>
            <person name="Chin C."/>
            <person name="Gnerre S."/>
            <person name="MacCallum I."/>
            <person name="Graves J.A."/>
            <person name="Ponting C.P."/>
            <person name="Breen M."/>
            <person name="Samollow P.B."/>
            <person name="Lander E.S."/>
            <person name="Lindblad-Toh K."/>
        </authorList>
    </citation>
    <scope>NUCLEOTIDE SEQUENCE [LARGE SCALE GENOMIC DNA]</scope>
</reference>
<dbReference type="InterPro" id="IPR036770">
    <property type="entry name" value="Ankyrin_rpt-contain_sf"/>
</dbReference>
<dbReference type="PANTHER" id="PTHR16058:SF4">
    <property type="entry name" value="DOUBLE ZINC RIBBON AND ANKYRIN REPEAT-CONTAINING PROTEIN 1"/>
    <property type="match status" value="1"/>
</dbReference>
<dbReference type="Ensembl" id="ENSMODT00000007083.3">
    <property type="protein sequence ID" value="ENSMODP00000006943.3"/>
    <property type="gene ID" value="ENSMODG00000005606.4"/>
</dbReference>
<comment type="subcellular location">
    <subcellularLocation>
        <location evidence="1">Cell projection</location>
        <location evidence="1">Cilium</location>
    </subcellularLocation>
</comment>
<dbReference type="InterPro" id="IPR026876">
    <property type="entry name" value="Fn3_assoc_repeat"/>
</dbReference>
<keyword evidence="5" id="KW-0862">Zinc</keyword>
<evidence type="ECO:0000256" key="8">
    <source>
        <dbReference type="ARBA" id="ARBA00039856"/>
    </source>
</evidence>
<dbReference type="GO" id="GO:0005929">
    <property type="term" value="C:cilium"/>
    <property type="evidence" value="ECO:0007669"/>
    <property type="project" value="UniProtKB-SubCell"/>
</dbReference>
<protein>
    <recommendedName>
        <fullName evidence="8">Double zinc ribbon and ankyrin repeat-containing protein 1</fullName>
    </recommendedName>
</protein>
<name>F7CZV9_MONDO</name>
<keyword evidence="2" id="KW-0479">Metal-binding</keyword>
<dbReference type="eggNOG" id="ENOG502QTJR">
    <property type="taxonomic scope" value="Eukaryota"/>
</dbReference>
<evidence type="ECO:0000256" key="5">
    <source>
        <dbReference type="ARBA" id="ARBA00022833"/>
    </source>
</evidence>
<feature type="region of interest" description="Disordered" evidence="10">
    <location>
        <begin position="443"/>
        <end position="473"/>
    </location>
</feature>
<evidence type="ECO:0000256" key="2">
    <source>
        <dbReference type="ARBA" id="ARBA00022723"/>
    </source>
</evidence>
<organism evidence="12 13">
    <name type="scientific">Monodelphis domestica</name>
    <name type="common">Gray short-tailed opossum</name>
    <dbReference type="NCBI Taxonomy" id="13616"/>
    <lineage>
        <taxon>Eukaryota</taxon>
        <taxon>Metazoa</taxon>
        <taxon>Chordata</taxon>
        <taxon>Craniata</taxon>
        <taxon>Vertebrata</taxon>
        <taxon>Euteleostomi</taxon>
        <taxon>Mammalia</taxon>
        <taxon>Metatheria</taxon>
        <taxon>Didelphimorphia</taxon>
        <taxon>Didelphidae</taxon>
        <taxon>Monodelphis</taxon>
    </lineage>
</organism>
<dbReference type="HOGENOM" id="CLU_024089_0_0_1"/>
<evidence type="ECO:0000256" key="3">
    <source>
        <dbReference type="ARBA" id="ARBA00022737"/>
    </source>
</evidence>
<dbReference type="GO" id="GO:0008270">
    <property type="term" value="F:zinc ion binding"/>
    <property type="evidence" value="ECO:0007669"/>
    <property type="project" value="UniProtKB-KW"/>
</dbReference>
<keyword evidence="3" id="KW-0677">Repeat</keyword>
<dbReference type="Pfam" id="PF13287">
    <property type="entry name" value="Fn3_assoc"/>
    <property type="match status" value="1"/>
</dbReference>